<evidence type="ECO:0000313" key="12">
    <source>
        <dbReference type="EMBL" id="OTG14986.1"/>
    </source>
</evidence>
<feature type="transmembrane region" description="Helical" evidence="11">
    <location>
        <begin position="33"/>
        <end position="53"/>
    </location>
</feature>
<keyword evidence="5 11" id="KW-0812">Transmembrane</keyword>
<keyword evidence="3" id="KW-0328">Glycosyltransferase</keyword>
<dbReference type="Gene3D" id="3.90.550.10">
    <property type="entry name" value="Spore Coat Polysaccharide Biosynthesis Protein SpsA, Chain A"/>
    <property type="match status" value="1"/>
</dbReference>
<dbReference type="GO" id="GO:0008378">
    <property type="term" value="F:galactosyltransferase activity"/>
    <property type="evidence" value="ECO:0000318"/>
    <property type="project" value="GO_Central"/>
</dbReference>
<keyword evidence="13" id="KW-1185">Reference proteome</keyword>
<dbReference type="PANTHER" id="PTHR31311:SF46">
    <property type="entry name" value="GLYCOSYLTRANSFERASE 7"/>
    <property type="match status" value="1"/>
</dbReference>
<dbReference type="Proteomes" id="UP000215914">
    <property type="component" value="Chromosome 9"/>
</dbReference>
<evidence type="ECO:0000256" key="9">
    <source>
        <dbReference type="ARBA" id="ARBA00023136"/>
    </source>
</evidence>
<dbReference type="InParanoid" id="A0A251TWM5"/>
<keyword evidence="6" id="KW-0735">Signal-anchor</keyword>
<feature type="transmembrane region" description="Helical" evidence="11">
    <location>
        <begin position="467"/>
        <end position="490"/>
    </location>
</feature>
<protein>
    <submittedName>
        <fullName evidence="12">Putative galactosyl transferase GMA12/MNN10 family protein</fullName>
    </submittedName>
</protein>
<keyword evidence="10" id="KW-0325">Glycoprotein</keyword>
<dbReference type="InterPro" id="IPR029044">
    <property type="entry name" value="Nucleotide-diphossugar_trans"/>
</dbReference>
<dbReference type="PANTHER" id="PTHR31311">
    <property type="entry name" value="XYLOGLUCAN 6-XYLOSYLTRANSFERASE 5-RELATED-RELATED"/>
    <property type="match status" value="1"/>
</dbReference>
<evidence type="ECO:0000313" key="13">
    <source>
        <dbReference type="Proteomes" id="UP000215914"/>
    </source>
</evidence>
<keyword evidence="7 11" id="KW-1133">Transmembrane helix</keyword>
<accession>A0A251TWM5</accession>
<evidence type="ECO:0000256" key="6">
    <source>
        <dbReference type="ARBA" id="ARBA00022968"/>
    </source>
</evidence>
<gene>
    <name evidence="12" type="ORF">HannXRQ_Chr09g0255441</name>
</gene>
<evidence type="ECO:0000256" key="4">
    <source>
        <dbReference type="ARBA" id="ARBA00022679"/>
    </source>
</evidence>
<proteinExistence type="inferred from homology"/>
<evidence type="ECO:0000256" key="8">
    <source>
        <dbReference type="ARBA" id="ARBA00023034"/>
    </source>
</evidence>
<sequence>MKSPELYQSPFSGQIARNTGGVRRSSLSIASDAFIFFSGAVAALLLVWTFSTFSNPQPQTPQTHNFETPVSDPKRSVSVTDDVCAVNSNGLNFRYDPPDPNFYDDPTLGYTIDTPIKNWDEKRQEWLKQHPSFASGSEQRVVMVTGSQSDPCKNPIGDHLLLRFYKNKVDYCRIHGYDIFYNNVLLHPQMHTFWAKIPAVKAAMLAHPESEWIWWVDSDAAFTDMDFKIPLQRYKNHNFVVHGWPKLIYEKKSWTSLNAGVFLIRNSQWALDFMDVWAGMGPQTPSYEKWGEILRETCKDKAFPESDDQTGLVYLLLKEKEKWGDKIYVEGEYYFEGYWLEIVETLDNITAIYNNIERKVRSLRRRHGEKVSESYAAQWEPYLKDAGYGKFSWRRPFITHFTGCQPCSGKHNQMYSGQSCWDAMQKVLNFADNQVLRNYGFMHRDLLDSASVSPLPWKLRRKAKGGVFIILVFLLYYCFLLLLFLFLFLYKYRSAAAI</sequence>
<dbReference type="Pfam" id="PF05637">
    <property type="entry name" value="Glyco_transf_34"/>
    <property type="match status" value="1"/>
</dbReference>
<evidence type="ECO:0000256" key="2">
    <source>
        <dbReference type="ARBA" id="ARBA00005664"/>
    </source>
</evidence>
<organism evidence="12 13">
    <name type="scientific">Helianthus annuus</name>
    <name type="common">Common sunflower</name>
    <dbReference type="NCBI Taxonomy" id="4232"/>
    <lineage>
        <taxon>Eukaryota</taxon>
        <taxon>Viridiplantae</taxon>
        <taxon>Streptophyta</taxon>
        <taxon>Embryophyta</taxon>
        <taxon>Tracheophyta</taxon>
        <taxon>Spermatophyta</taxon>
        <taxon>Magnoliopsida</taxon>
        <taxon>eudicotyledons</taxon>
        <taxon>Gunneridae</taxon>
        <taxon>Pentapetalae</taxon>
        <taxon>asterids</taxon>
        <taxon>campanulids</taxon>
        <taxon>Asterales</taxon>
        <taxon>Asteraceae</taxon>
        <taxon>Asteroideae</taxon>
        <taxon>Heliantheae alliance</taxon>
        <taxon>Heliantheae</taxon>
        <taxon>Helianthus</taxon>
    </lineage>
</organism>
<reference evidence="13" key="1">
    <citation type="journal article" date="2017" name="Nature">
        <title>The sunflower genome provides insights into oil metabolism, flowering and Asterid evolution.</title>
        <authorList>
            <person name="Badouin H."/>
            <person name="Gouzy J."/>
            <person name="Grassa C.J."/>
            <person name="Murat F."/>
            <person name="Staton S.E."/>
            <person name="Cottret L."/>
            <person name="Lelandais-Briere C."/>
            <person name="Owens G.L."/>
            <person name="Carrere S."/>
            <person name="Mayjonade B."/>
            <person name="Legrand L."/>
            <person name="Gill N."/>
            <person name="Kane N.C."/>
            <person name="Bowers J.E."/>
            <person name="Hubner S."/>
            <person name="Bellec A."/>
            <person name="Berard A."/>
            <person name="Berges H."/>
            <person name="Blanchet N."/>
            <person name="Boniface M.C."/>
            <person name="Brunel D."/>
            <person name="Catrice O."/>
            <person name="Chaidir N."/>
            <person name="Claudel C."/>
            <person name="Donnadieu C."/>
            <person name="Faraut T."/>
            <person name="Fievet G."/>
            <person name="Helmstetter N."/>
            <person name="King M."/>
            <person name="Knapp S.J."/>
            <person name="Lai Z."/>
            <person name="Le Paslier M.C."/>
            <person name="Lippi Y."/>
            <person name="Lorenzon L."/>
            <person name="Mandel J.R."/>
            <person name="Marage G."/>
            <person name="Marchand G."/>
            <person name="Marquand E."/>
            <person name="Bret-Mestries E."/>
            <person name="Morien E."/>
            <person name="Nambeesan S."/>
            <person name="Nguyen T."/>
            <person name="Pegot-Espagnet P."/>
            <person name="Pouilly N."/>
            <person name="Raftis F."/>
            <person name="Sallet E."/>
            <person name="Schiex T."/>
            <person name="Thomas J."/>
            <person name="Vandecasteele C."/>
            <person name="Vares D."/>
            <person name="Vear F."/>
            <person name="Vautrin S."/>
            <person name="Crespi M."/>
            <person name="Mangin B."/>
            <person name="Burke J.M."/>
            <person name="Salse J."/>
            <person name="Munos S."/>
            <person name="Vincourt P."/>
            <person name="Rieseberg L.H."/>
            <person name="Langlade N.B."/>
        </authorList>
    </citation>
    <scope>NUCLEOTIDE SEQUENCE [LARGE SCALE GENOMIC DNA]</scope>
    <source>
        <strain evidence="13">cv. SF193</strain>
    </source>
</reference>
<dbReference type="STRING" id="4232.A0A251TWM5"/>
<evidence type="ECO:0000256" key="1">
    <source>
        <dbReference type="ARBA" id="ARBA00004323"/>
    </source>
</evidence>
<comment type="subcellular location">
    <subcellularLocation>
        <location evidence="1">Golgi apparatus membrane</location>
        <topology evidence="1">Single-pass type II membrane protein</topology>
    </subcellularLocation>
</comment>
<keyword evidence="8" id="KW-0333">Golgi apparatus</keyword>
<evidence type="ECO:0000256" key="11">
    <source>
        <dbReference type="SAM" id="Phobius"/>
    </source>
</evidence>
<dbReference type="InterPro" id="IPR008630">
    <property type="entry name" value="Glyco_trans_34"/>
</dbReference>
<comment type="similarity">
    <text evidence="2">Belongs to the glycosyltransferase 34 family.</text>
</comment>
<evidence type="ECO:0000256" key="10">
    <source>
        <dbReference type="ARBA" id="ARBA00023180"/>
    </source>
</evidence>
<evidence type="ECO:0000256" key="7">
    <source>
        <dbReference type="ARBA" id="ARBA00022989"/>
    </source>
</evidence>
<keyword evidence="4 12" id="KW-0808">Transferase</keyword>
<evidence type="ECO:0000256" key="3">
    <source>
        <dbReference type="ARBA" id="ARBA00022676"/>
    </source>
</evidence>
<dbReference type="GO" id="GO:0000139">
    <property type="term" value="C:Golgi membrane"/>
    <property type="evidence" value="ECO:0007669"/>
    <property type="project" value="UniProtKB-SubCell"/>
</dbReference>
<dbReference type="AlphaFoldDB" id="A0A251TWM5"/>
<keyword evidence="9 11" id="KW-0472">Membrane</keyword>
<name>A0A251TWM5_HELAN</name>
<dbReference type="OMA" id="MDLIDTW"/>
<dbReference type="EMBL" id="CM007898">
    <property type="protein sequence ID" value="OTG14986.1"/>
    <property type="molecule type" value="Genomic_DNA"/>
</dbReference>
<dbReference type="FunCoup" id="A0A251TWM5">
    <property type="interactions" value="194"/>
</dbReference>
<dbReference type="FunFam" id="3.90.550.10:FF:000127">
    <property type="entry name" value="Probable glycosyltransferase 7"/>
    <property type="match status" value="1"/>
</dbReference>
<evidence type="ECO:0000256" key="5">
    <source>
        <dbReference type="ARBA" id="ARBA00022692"/>
    </source>
</evidence>